<evidence type="ECO:0000313" key="4">
    <source>
        <dbReference type="Proteomes" id="UP001179952"/>
    </source>
</evidence>
<evidence type="ECO:0000313" key="3">
    <source>
        <dbReference type="EMBL" id="KAK1278836.1"/>
    </source>
</evidence>
<reference evidence="3" key="1">
    <citation type="journal article" date="2023" name="Nat. Commun.">
        <title>Diploid and tetraploid genomes of Acorus and the evolution of monocots.</title>
        <authorList>
            <person name="Ma L."/>
            <person name="Liu K.W."/>
            <person name="Li Z."/>
            <person name="Hsiao Y.Y."/>
            <person name="Qi Y."/>
            <person name="Fu T."/>
            <person name="Tang G.D."/>
            <person name="Zhang D."/>
            <person name="Sun W.H."/>
            <person name="Liu D.K."/>
            <person name="Li Y."/>
            <person name="Chen G.Z."/>
            <person name="Liu X.D."/>
            <person name="Liao X.Y."/>
            <person name="Jiang Y.T."/>
            <person name="Yu X."/>
            <person name="Hao Y."/>
            <person name="Huang J."/>
            <person name="Zhao X.W."/>
            <person name="Ke S."/>
            <person name="Chen Y.Y."/>
            <person name="Wu W.L."/>
            <person name="Hsu J.L."/>
            <person name="Lin Y.F."/>
            <person name="Huang M.D."/>
            <person name="Li C.Y."/>
            <person name="Huang L."/>
            <person name="Wang Z.W."/>
            <person name="Zhao X."/>
            <person name="Zhong W.Y."/>
            <person name="Peng D.H."/>
            <person name="Ahmad S."/>
            <person name="Lan S."/>
            <person name="Zhang J.S."/>
            <person name="Tsai W.C."/>
            <person name="Van de Peer Y."/>
            <person name="Liu Z.J."/>
        </authorList>
    </citation>
    <scope>NUCLEOTIDE SEQUENCE</scope>
    <source>
        <strain evidence="3">SCP</strain>
    </source>
</reference>
<reference evidence="3" key="2">
    <citation type="submission" date="2023-06" db="EMBL/GenBank/DDBJ databases">
        <authorList>
            <person name="Ma L."/>
            <person name="Liu K.-W."/>
            <person name="Li Z."/>
            <person name="Hsiao Y.-Y."/>
            <person name="Qi Y."/>
            <person name="Fu T."/>
            <person name="Tang G."/>
            <person name="Zhang D."/>
            <person name="Sun W.-H."/>
            <person name="Liu D.-K."/>
            <person name="Li Y."/>
            <person name="Chen G.-Z."/>
            <person name="Liu X.-D."/>
            <person name="Liao X.-Y."/>
            <person name="Jiang Y.-T."/>
            <person name="Yu X."/>
            <person name="Hao Y."/>
            <person name="Huang J."/>
            <person name="Zhao X.-W."/>
            <person name="Ke S."/>
            <person name="Chen Y.-Y."/>
            <person name="Wu W.-L."/>
            <person name="Hsu J.-L."/>
            <person name="Lin Y.-F."/>
            <person name="Huang M.-D."/>
            <person name="Li C.-Y."/>
            <person name="Huang L."/>
            <person name="Wang Z.-W."/>
            <person name="Zhao X."/>
            <person name="Zhong W.-Y."/>
            <person name="Peng D.-H."/>
            <person name="Ahmad S."/>
            <person name="Lan S."/>
            <person name="Zhang J.-S."/>
            <person name="Tsai W.-C."/>
            <person name="Van De Peer Y."/>
            <person name="Liu Z.-J."/>
        </authorList>
    </citation>
    <scope>NUCLEOTIDE SEQUENCE</scope>
    <source>
        <strain evidence="3">SCP</strain>
        <tissue evidence="3">Leaves</tissue>
    </source>
</reference>
<sequence>MRLSCLERFLRSDTSSRKHEAPLRLGPRCNSDLRPARPLQQPKQKKKKKKSHGASASSLPLHACSNHSLALSFSNLSSAQVGFWCLLVRTFDVMLLIHAKTLLSTDSSSQLLQGLNSYRASLNLSSLTENDNAACLANQLAGQFKDDTCSNTTGSDTVPGTEVQLPNYPNLLDHCHLNISDTKDGQVMPACVPDLVSDLVLSNFTKSQYTLYLNDSQYVGAGISSKGNWVVVVLTTNTAGGSFQNAVSDGNACVSFLQISLRYSLLLLLLAVAMLLIT</sequence>
<feature type="compositionally biased region" description="Basic and acidic residues" evidence="1">
    <location>
        <begin position="13"/>
        <end position="22"/>
    </location>
</feature>
<feature type="region of interest" description="Disordered" evidence="1">
    <location>
        <begin position="13"/>
        <end position="58"/>
    </location>
</feature>
<dbReference type="InterPro" id="IPR045285">
    <property type="entry name" value="At5g19230-like"/>
</dbReference>
<dbReference type="PANTHER" id="PTHR33976:SF8">
    <property type="entry name" value="OS07G0645000 PROTEIN"/>
    <property type="match status" value="1"/>
</dbReference>
<accession>A0AAV9BQX4</accession>
<feature type="compositionally biased region" description="Basic residues" evidence="1">
    <location>
        <begin position="43"/>
        <end position="52"/>
    </location>
</feature>
<gene>
    <name evidence="3" type="ORF">QJS04_geneDACA022828</name>
</gene>
<dbReference type="Pfam" id="PF25884">
    <property type="entry name" value="At5g19230"/>
    <property type="match status" value="1"/>
</dbReference>
<feature type="domain" description="Uncharacterized GPI-anchored protein At5g19230-like" evidence="2">
    <location>
        <begin position="109"/>
        <end position="234"/>
    </location>
</feature>
<name>A0AAV9BQX4_ACOGR</name>
<dbReference type="Proteomes" id="UP001179952">
    <property type="component" value="Unassembled WGS sequence"/>
</dbReference>
<evidence type="ECO:0000256" key="1">
    <source>
        <dbReference type="SAM" id="MobiDB-lite"/>
    </source>
</evidence>
<protein>
    <recommendedName>
        <fullName evidence="2">Uncharacterized GPI-anchored protein At5g19230-like domain-containing protein</fullName>
    </recommendedName>
</protein>
<comment type="caution">
    <text evidence="3">The sequence shown here is derived from an EMBL/GenBank/DDBJ whole genome shotgun (WGS) entry which is preliminary data.</text>
</comment>
<dbReference type="EMBL" id="JAUJYN010000002">
    <property type="protein sequence ID" value="KAK1278836.1"/>
    <property type="molecule type" value="Genomic_DNA"/>
</dbReference>
<dbReference type="PANTHER" id="PTHR33976">
    <property type="entry name" value="OS07G0645000 PROTEIN"/>
    <property type="match status" value="1"/>
</dbReference>
<keyword evidence="4" id="KW-1185">Reference proteome</keyword>
<dbReference type="InterPro" id="IPR059083">
    <property type="entry name" value="At5g19230_dom"/>
</dbReference>
<organism evidence="3 4">
    <name type="scientific">Acorus gramineus</name>
    <name type="common">Dwarf sweet flag</name>
    <dbReference type="NCBI Taxonomy" id="55184"/>
    <lineage>
        <taxon>Eukaryota</taxon>
        <taxon>Viridiplantae</taxon>
        <taxon>Streptophyta</taxon>
        <taxon>Embryophyta</taxon>
        <taxon>Tracheophyta</taxon>
        <taxon>Spermatophyta</taxon>
        <taxon>Magnoliopsida</taxon>
        <taxon>Liliopsida</taxon>
        <taxon>Acoraceae</taxon>
        <taxon>Acorus</taxon>
    </lineage>
</organism>
<proteinExistence type="predicted"/>
<evidence type="ECO:0000259" key="2">
    <source>
        <dbReference type="Pfam" id="PF25884"/>
    </source>
</evidence>
<dbReference type="AlphaFoldDB" id="A0AAV9BQX4"/>